<dbReference type="AlphaFoldDB" id="A0A7M1AWK5"/>
<dbReference type="EMBL" id="CP041165">
    <property type="protein sequence ID" value="QOP41853.1"/>
    <property type="molecule type" value="Genomic_DNA"/>
</dbReference>
<dbReference type="InterPro" id="IPR000424">
    <property type="entry name" value="Primosome_PriB/ssb"/>
</dbReference>
<protein>
    <recommendedName>
        <fullName evidence="2 3">Single-stranded DNA-binding protein</fullName>
        <shortName evidence="2">SSB</shortName>
    </recommendedName>
</protein>
<keyword evidence="2" id="KW-0227">DNA damage</keyword>
<dbReference type="HAMAP" id="MF_00984">
    <property type="entry name" value="SSB"/>
    <property type="match status" value="1"/>
</dbReference>
<dbReference type="Proteomes" id="UP000593910">
    <property type="component" value="Chromosome"/>
</dbReference>
<evidence type="ECO:0000313" key="6">
    <source>
        <dbReference type="Proteomes" id="UP000593910"/>
    </source>
</evidence>
<feature type="compositionally biased region" description="Acidic residues" evidence="4">
    <location>
        <begin position="191"/>
        <end position="200"/>
    </location>
</feature>
<gene>
    <name evidence="5" type="ORF">FJR03_08945</name>
</gene>
<name>A0A7M1AWK5_9BACT</name>
<sequence>MFNKIILVGNLTRDIELRYSQGGSSIAKSAIATTRKFTSNGERKEEVCFVDITFFGRSGEIANQYLRKGSKILVEGRLSFEQWVDQNGQKRSKHSVIVESMQMLDSKGTNPATGTPGMNQDMGQNFGGNDYGAPAQGQPQSYQAPQMQQQPSYGQQQPAQNYGQQNQGYSQQQAAAQQSREMPSSNSIPEIDIDEDEIPF</sequence>
<dbReference type="NCBIfam" id="TIGR00621">
    <property type="entry name" value="ssb"/>
    <property type="match status" value="1"/>
</dbReference>
<dbReference type="RefSeq" id="WP_193113174.1">
    <property type="nucleotide sequence ID" value="NZ_CP041165.1"/>
</dbReference>
<dbReference type="InterPro" id="IPR011344">
    <property type="entry name" value="ssDNA-bd"/>
</dbReference>
<evidence type="ECO:0000256" key="3">
    <source>
        <dbReference type="RuleBase" id="RU000524"/>
    </source>
</evidence>
<dbReference type="PANTHER" id="PTHR10302:SF27">
    <property type="entry name" value="SINGLE-STRANDED DNA-BINDING PROTEIN"/>
    <property type="match status" value="1"/>
</dbReference>
<evidence type="ECO:0000313" key="5">
    <source>
        <dbReference type="EMBL" id="QOP41853.1"/>
    </source>
</evidence>
<dbReference type="SUPFAM" id="SSF50249">
    <property type="entry name" value="Nucleic acid-binding proteins"/>
    <property type="match status" value="1"/>
</dbReference>
<feature type="compositionally biased region" description="Low complexity" evidence="4">
    <location>
        <begin position="133"/>
        <end position="190"/>
    </location>
</feature>
<accession>A0A7M1AWK5</accession>
<dbReference type="InterPro" id="IPR012340">
    <property type="entry name" value="NA-bd_OB-fold"/>
</dbReference>
<keyword evidence="2" id="KW-0234">DNA repair</keyword>
<dbReference type="KEGG" id="smax:FJR03_08945"/>
<keyword evidence="2" id="KW-0235">DNA replication</keyword>
<evidence type="ECO:0000256" key="4">
    <source>
        <dbReference type="SAM" id="MobiDB-lite"/>
    </source>
</evidence>
<evidence type="ECO:0000256" key="1">
    <source>
        <dbReference type="ARBA" id="ARBA00023125"/>
    </source>
</evidence>
<dbReference type="Gene3D" id="2.40.50.140">
    <property type="entry name" value="Nucleic acid-binding proteins"/>
    <property type="match status" value="1"/>
</dbReference>
<dbReference type="PROSITE" id="PS50935">
    <property type="entry name" value="SSB"/>
    <property type="match status" value="1"/>
</dbReference>
<evidence type="ECO:0000256" key="2">
    <source>
        <dbReference type="HAMAP-Rule" id="MF_00984"/>
    </source>
</evidence>
<dbReference type="GO" id="GO:0006310">
    <property type="term" value="P:DNA recombination"/>
    <property type="evidence" value="ECO:0007669"/>
    <property type="project" value="UniProtKB-UniRule"/>
</dbReference>
<comment type="function">
    <text evidence="2">Plays an important role in DNA replication, recombination and repair. Binds to ssDNA and to an array of partner proteins to recruit them to their sites of action during DNA metabolism.</text>
</comment>
<dbReference type="Pfam" id="PF00436">
    <property type="entry name" value="SSB"/>
    <property type="match status" value="1"/>
</dbReference>
<dbReference type="GO" id="GO:0003697">
    <property type="term" value="F:single-stranded DNA binding"/>
    <property type="evidence" value="ECO:0007669"/>
    <property type="project" value="UniProtKB-UniRule"/>
</dbReference>
<comment type="caution">
    <text evidence="2">Lacks conserved residue(s) required for the propagation of feature annotation.</text>
</comment>
<reference evidence="5 6" key="1">
    <citation type="submission" date="2019-06" db="EMBL/GenBank/DDBJ databases">
        <title>Sulfurimonas gotlandica sp. nov., a chemoautotrophic and psychrotolerant epsilonproteobacterium isolated from a pelagic redoxcline, and an emended description of the genus Sulfurimonas.</title>
        <authorList>
            <person name="Wang S."/>
            <person name="Jiang L."/>
            <person name="Shao Z."/>
        </authorList>
    </citation>
    <scope>NUCLEOTIDE SEQUENCE [LARGE SCALE GENOMIC DNA]</scope>
    <source>
        <strain evidence="5 6">B2</strain>
    </source>
</reference>
<proteinExistence type="inferred from homology"/>
<keyword evidence="2" id="KW-0233">DNA recombination</keyword>
<dbReference type="CDD" id="cd04496">
    <property type="entry name" value="SSB_OBF"/>
    <property type="match status" value="1"/>
</dbReference>
<organism evidence="5 6">
    <name type="scientific">Sulfurimonas marina</name>
    <dbReference type="NCBI Taxonomy" id="2590551"/>
    <lineage>
        <taxon>Bacteria</taxon>
        <taxon>Pseudomonadati</taxon>
        <taxon>Campylobacterota</taxon>
        <taxon>Epsilonproteobacteria</taxon>
        <taxon>Campylobacterales</taxon>
        <taxon>Sulfurimonadaceae</taxon>
        <taxon>Sulfurimonas</taxon>
    </lineage>
</organism>
<comment type="subunit">
    <text evidence="2">Homotetramer.</text>
</comment>
<dbReference type="NCBIfam" id="NF006297">
    <property type="entry name" value="PRK08486.1"/>
    <property type="match status" value="1"/>
</dbReference>
<feature type="compositionally biased region" description="Polar residues" evidence="4">
    <location>
        <begin position="107"/>
        <end position="123"/>
    </location>
</feature>
<keyword evidence="1 2" id="KW-0238">DNA-binding</keyword>
<dbReference type="GO" id="GO:0006260">
    <property type="term" value="P:DNA replication"/>
    <property type="evidence" value="ECO:0007669"/>
    <property type="project" value="UniProtKB-UniRule"/>
</dbReference>
<dbReference type="GO" id="GO:0006281">
    <property type="term" value="P:DNA repair"/>
    <property type="evidence" value="ECO:0007669"/>
    <property type="project" value="UniProtKB-UniRule"/>
</dbReference>
<feature type="region of interest" description="Disordered" evidence="4">
    <location>
        <begin position="106"/>
        <end position="200"/>
    </location>
</feature>
<feature type="short sequence motif" description="Important for interaction with partner proteins" evidence="2">
    <location>
        <begin position="195"/>
        <end position="200"/>
    </location>
</feature>
<dbReference type="GO" id="GO:0009295">
    <property type="term" value="C:nucleoid"/>
    <property type="evidence" value="ECO:0007669"/>
    <property type="project" value="TreeGrafter"/>
</dbReference>
<keyword evidence="6" id="KW-1185">Reference proteome</keyword>
<dbReference type="PANTHER" id="PTHR10302">
    <property type="entry name" value="SINGLE-STRANDED DNA-BINDING PROTEIN"/>
    <property type="match status" value="1"/>
</dbReference>